<evidence type="ECO:0000313" key="2">
    <source>
        <dbReference type="Proteomes" id="UP000076798"/>
    </source>
</evidence>
<sequence>MKEDVDTVVDTYQLMKQASAQGVSMPIVALNGFRVDPVEDMDEVYRSMLRGRKVQLRYGVSWTSFKTHWSWLPCDGGDLGSGVGNPTTTNQPQSKWDMVGNDLSCSALDSNMIRSPADSAGHLQNPFQTCRNPLNPLDRPVFGWFRSSLRRDLAKFYPLAGTEQRTQLHATILLPPNTSDMSLDRRDSNGIEVMSHHTNMNFGGFGYEYETRV</sequence>
<proteinExistence type="predicted"/>
<protein>
    <submittedName>
        <fullName evidence="1">Uncharacterized protein</fullName>
    </submittedName>
</protein>
<reference evidence="1 2" key="1">
    <citation type="journal article" date="2016" name="Mol. Biol. Evol.">
        <title>Comparative Genomics of Early-Diverging Mushroom-Forming Fungi Provides Insights into the Origins of Lignocellulose Decay Capabilities.</title>
        <authorList>
            <person name="Nagy L.G."/>
            <person name="Riley R."/>
            <person name="Tritt A."/>
            <person name="Adam C."/>
            <person name="Daum C."/>
            <person name="Floudas D."/>
            <person name="Sun H."/>
            <person name="Yadav J.S."/>
            <person name="Pangilinan J."/>
            <person name="Larsson K.H."/>
            <person name="Matsuura K."/>
            <person name="Barry K."/>
            <person name="Labutti K."/>
            <person name="Kuo R."/>
            <person name="Ohm R.A."/>
            <person name="Bhattacharya S.S."/>
            <person name="Shirouzu T."/>
            <person name="Yoshinaga Y."/>
            <person name="Martin F.M."/>
            <person name="Grigoriev I.V."/>
            <person name="Hibbett D.S."/>
        </authorList>
    </citation>
    <scope>NUCLEOTIDE SEQUENCE [LARGE SCALE GENOMIC DNA]</scope>
    <source>
        <strain evidence="1 2">HHB10207 ss-3</strain>
    </source>
</reference>
<keyword evidence="2" id="KW-1185">Reference proteome</keyword>
<dbReference type="Proteomes" id="UP000076798">
    <property type="component" value="Unassembled WGS sequence"/>
</dbReference>
<accession>A0A166FKF9</accession>
<dbReference type="EMBL" id="KV428029">
    <property type="protein sequence ID" value="KZT40745.1"/>
    <property type="molecule type" value="Genomic_DNA"/>
</dbReference>
<evidence type="ECO:0000313" key="1">
    <source>
        <dbReference type="EMBL" id="KZT40745.1"/>
    </source>
</evidence>
<dbReference type="AlphaFoldDB" id="A0A166FKF9"/>
<gene>
    <name evidence="1" type="ORF">SISSUDRAFT_1031756</name>
</gene>
<organism evidence="1 2">
    <name type="scientific">Sistotremastrum suecicum HHB10207 ss-3</name>
    <dbReference type="NCBI Taxonomy" id="1314776"/>
    <lineage>
        <taxon>Eukaryota</taxon>
        <taxon>Fungi</taxon>
        <taxon>Dikarya</taxon>
        <taxon>Basidiomycota</taxon>
        <taxon>Agaricomycotina</taxon>
        <taxon>Agaricomycetes</taxon>
        <taxon>Sistotremastrales</taxon>
        <taxon>Sistotremastraceae</taxon>
        <taxon>Sistotremastrum</taxon>
    </lineage>
</organism>
<name>A0A166FKF9_9AGAM</name>